<evidence type="ECO:0000313" key="3">
    <source>
        <dbReference type="EMBL" id="CAB4955550.1"/>
    </source>
</evidence>
<protein>
    <submittedName>
        <fullName evidence="3">Unannotated protein</fullName>
    </submittedName>
</protein>
<reference evidence="3" key="1">
    <citation type="submission" date="2020-05" db="EMBL/GenBank/DDBJ databases">
        <authorList>
            <person name="Chiriac C."/>
            <person name="Salcher M."/>
            <person name="Ghai R."/>
            <person name="Kavagutti S V."/>
        </authorList>
    </citation>
    <scope>NUCLEOTIDE SEQUENCE</scope>
</reference>
<dbReference type="EMBL" id="CAFBIZ010000147">
    <property type="protein sequence ID" value="CAB4851014.1"/>
    <property type="molecule type" value="Genomic_DNA"/>
</dbReference>
<accession>A0A6J7KHC4</accession>
<dbReference type="AlphaFoldDB" id="A0A6J7KHC4"/>
<name>A0A6J7KHC4_9ZZZZ</name>
<evidence type="ECO:0000313" key="2">
    <source>
        <dbReference type="EMBL" id="CAB4851014.1"/>
    </source>
</evidence>
<evidence type="ECO:0000256" key="1">
    <source>
        <dbReference type="SAM" id="MobiDB-lite"/>
    </source>
</evidence>
<proteinExistence type="predicted"/>
<feature type="region of interest" description="Disordered" evidence="1">
    <location>
        <begin position="1"/>
        <end position="83"/>
    </location>
</feature>
<sequence length="83" mass="8829">MNGTDWRPASARTRNRTAGSLSGLPKWGPPGSDHRRTAEVSSIIPMLGATGLSRPKSSQLITPGLRCGSRPVSSSTRIDMARI</sequence>
<gene>
    <name evidence="2" type="ORF">UFOPK3268_01129</name>
    <name evidence="3" type="ORF">UFOPK3752_01936</name>
</gene>
<organism evidence="3">
    <name type="scientific">freshwater metagenome</name>
    <dbReference type="NCBI Taxonomy" id="449393"/>
    <lineage>
        <taxon>unclassified sequences</taxon>
        <taxon>metagenomes</taxon>
        <taxon>ecological metagenomes</taxon>
    </lineage>
</organism>
<dbReference type="EMBL" id="CAFBND010000107">
    <property type="protein sequence ID" value="CAB4955550.1"/>
    <property type="molecule type" value="Genomic_DNA"/>
</dbReference>